<dbReference type="Pfam" id="PF01424">
    <property type="entry name" value="R3H"/>
    <property type="match status" value="1"/>
</dbReference>
<keyword evidence="6" id="KW-0507">mRNA processing</keyword>
<dbReference type="GO" id="GO:0005634">
    <property type="term" value="C:nucleus"/>
    <property type="evidence" value="ECO:0007669"/>
    <property type="project" value="UniProtKB-SubCell"/>
</dbReference>
<dbReference type="GO" id="GO:0006397">
    <property type="term" value="P:mRNA processing"/>
    <property type="evidence" value="ECO:0007669"/>
    <property type="project" value="UniProtKB-KW"/>
</dbReference>
<feature type="domain" description="G-patch" evidence="10">
    <location>
        <begin position="568"/>
        <end position="611"/>
    </location>
</feature>
<evidence type="ECO:0000313" key="12">
    <source>
        <dbReference type="EMBL" id="OKL62831.1"/>
    </source>
</evidence>
<dbReference type="GO" id="GO:0005737">
    <property type="term" value="C:cytoplasm"/>
    <property type="evidence" value="ECO:0007669"/>
    <property type="project" value="UniProtKB-SubCell"/>
</dbReference>
<dbReference type="SMART" id="SM00393">
    <property type="entry name" value="R3H"/>
    <property type="match status" value="1"/>
</dbReference>
<evidence type="ECO:0000313" key="13">
    <source>
        <dbReference type="Proteomes" id="UP000214365"/>
    </source>
</evidence>
<feature type="compositionally biased region" description="Polar residues" evidence="9">
    <location>
        <begin position="518"/>
        <end position="527"/>
    </location>
</feature>
<gene>
    <name evidence="12" type="ORF">UA08_02108</name>
</gene>
<feature type="domain" description="R3H" evidence="11">
    <location>
        <begin position="431"/>
        <end position="497"/>
    </location>
</feature>
<name>A0A1Q5QAB1_TALAT</name>
<dbReference type="Gene3D" id="3.30.1370.50">
    <property type="entry name" value="R3H-like domain"/>
    <property type="match status" value="1"/>
</dbReference>
<feature type="region of interest" description="Disordered" evidence="9">
    <location>
        <begin position="514"/>
        <end position="546"/>
    </location>
</feature>
<dbReference type="PROSITE" id="PS50174">
    <property type="entry name" value="G_PATCH"/>
    <property type="match status" value="1"/>
</dbReference>
<dbReference type="InterPro" id="IPR034082">
    <property type="entry name" value="R3H_G-patch"/>
</dbReference>
<keyword evidence="5" id="KW-0963">Cytoplasm</keyword>
<comment type="subcellular location">
    <subcellularLocation>
        <location evidence="2">Cytoplasm</location>
    </subcellularLocation>
    <subcellularLocation>
        <location evidence="1">Nucleus</location>
    </subcellularLocation>
</comment>
<evidence type="ECO:0000256" key="4">
    <source>
        <dbReference type="ARBA" id="ARBA00018964"/>
    </source>
</evidence>
<reference evidence="12 13" key="1">
    <citation type="submission" date="2015-06" db="EMBL/GenBank/DDBJ databases">
        <title>Talaromyces atroroseus IBT 11181 draft genome.</title>
        <authorList>
            <person name="Rasmussen K.B."/>
            <person name="Rasmussen S."/>
            <person name="Petersen B."/>
            <person name="Sicheritz-Ponten T."/>
            <person name="Mortensen U.H."/>
            <person name="Thrane U."/>
        </authorList>
    </citation>
    <scope>NUCLEOTIDE SEQUENCE [LARGE SCALE GENOMIC DNA]</scope>
    <source>
        <strain evidence="12 13">IBT 11181</strain>
    </source>
</reference>
<evidence type="ECO:0000256" key="5">
    <source>
        <dbReference type="ARBA" id="ARBA00022490"/>
    </source>
</evidence>
<feature type="region of interest" description="Disordered" evidence="9">
    <location>
        <begin position="403"/>
        <end position="433"/>
    </location>
</feature>
<feature type="region of interest" description="Disordered" evidence="9">
    <location>
        <begin position="220"/>
        <end position="240"/>
    </location>
</feature>
<feature type="compositionally biased region" description="Acidic residues" evidence="9">
    <location>
        <begin position="306"/>
        <end position="323"/>
    </location>
</feature>
<dbReference type="PROSITE" id="PS51061">
    <property type="entry name" value="R3H"/>
    <property type="match status" value="1"/>
</dbReference>
<protein>
    <recommendedName>
        <fullName evidence="4">Protein SQS1</fullName>
    </recommendedName>
</protein>
<dbReference type="InterPro" id="IPR036867">
    <property type="entry name" value="R3H_dom_sf"/>
</dbReference>
<dbReference type="RefSeq" id="XP_020122952.1">
    <property type="nucleotide sequence ID" value="XM_020261845.1"/>
</dbReference>
<sequence>MNLLHKSLRVEEKAIQTSAAVPAWRGINTVGRRTYLAESRSGGLTPLPDSFTCATSMPNPTTSSQIPRATSCSSSQQRTVQTEIEDQSKQASMSGHEATHEAASNQTENIFFFTDPYGTQPHHVPVADNVSELDSSEDEVIFSGRQQKKPHNARPQAAPTNTTSTMITTAATAPVVVTVLDDDIQFLPQQTTTDKPAESEWKAILDPQDAQDSFISLSTTKRTRNRRKNKNKQHSTLNDENAIFADYVRNVTRQDRSSDPSSDDELPRFGLGLSSKDKDKFRALSTLDTVDESEVLASKDFAHDISDDDDDDDNSDDSDDSSSLEELLSRVRRGASFMMMDESWASSNDLSAEMLDDVDFDIVDMQQDGPLNKKKKKKGRKPIDFGLSDSDLELQLEDAWEKDRNKKKAKKREREQLRAEGLLGKKHKKSDRRSKDLAFGIDEMKVELKKFLQSHLDLPPMKKHHRRVVHELANALTLKSQSRGKGSARFPVLYKTARTPNFNGKHSVQLDKILAQPRFNQRQSGRMTSKPKFREQEPKNNNNRRRSNMAASYLEGEVVGASAPEIGANNKGRAMLEKMGWSTGTALGALNNKGILQPVAQVVKNTRAGLG</sequence>
<comment type="caution">
    <text evidence="12">The sequence shown here is derived from an EMBL/GenBank/DDBJ whole genome shotgun (WGS) entry which is preliminary data.</text>
</comment>
<dbReference type="InterPro" id="IPR001374">
    <property type="entry name" value="R3H_dom"/>
</dbReference>
<evidence type="ECO:0000256" key="6">
    <source>
        <dbReference type="ARBA" id="ARBA00022664"/>
    </source>
</evidence>
<keyword evidence="13" id="KW-1185">Reference proteome</keyword>
<dbReference type="InterPro" id="IPR051189">
    <property type="entry name" value="Splicing_assoc_domain"/>
</dbReference>
<evidence type="ECO:0000256" key="1">
    <source>
        <dbReference type="ARBA" id="ARBA00004123"/>
    </source>
</evidence>
<accession>A0A1Q5QAB1</accession>
<keyword evidence="8" id="KW-0539">Nucleus</keyword>
<dbReference type="InterPro" id="IPR000467">
    <property type="entry name" value="G_patch_dom"/>
</dbReference>
<dbReference type="AlphaFoldDB" id="A0A1Q5QAB1"/>
<evidence type="ECO:0000256" key="3">
    <source>
        <dbReference type="ARBA" id="ARBA00010306"/>
    </source>
</evidence>
<dbReference type="STRING" id="1441469.A0A1Q5QAB1"/>
<dbReference type="GO" id="GO:0008380">
    <property type="term" value="P:RNA splicing"/>
    <property type="evidence" value="ECO:0007669"/>
    <property type="project" value="UniProtKB-KW"/>
</dbReference>
<feature type="compositionally biased region" description="Basic residues" evidence="9">
    <location>
        <begin position="221"/>
        <end position="233"/>
    </location>
</feature>
<evidence type="ECO:0000256" key="2">
    <source>
        <dbReference type="ARBA" id="ARBA00004496"/>
    </source>
</evidence>
<keyword evidence="7" id="KW-0508">mRNA splicing</keyword>
<feature type="region of interest" description="Disordered" evidence="9">
    <location>
        <begin position="301"/>
        <end position="326"/>
    </location>
</feature>
<dbReference type="CDD" id="cd02646">
    <property type="entry name" value="R3H_G-patch"/>
    <property type="match status" value="1"/>
</dbReference>
<evidence type="ECO:0000259" key="11">
    <source>
        <dbReference type="PROSITE" id="PS51061"/>
    </source>
</evidence>
<dbReference type="EMBL" id="LFMY01000002">
    <property type="protein sequence ID" value="OKL62831.1"/>
    <property type="molecule type" value="Genomic_DNA"/>
</dbReference>
<dbReference type="SUPFAM" id="SSF82708">
    <property type="entry name" value="R3H domain"/>
    <property type="match status" value="1"/>
</dbReference>
<dbReference type="GO" id="GO:0003676">
    <property type="term" value="F:nucleic acid binding"/>
    <property type="evidence" value="ECO:0007669"/>
    <property type="project" value="UniProtKB-UniRule"/>
</dbReference>
<dbReference type="Pfam" id="PF01585">
    <property type="entry name" value="G-patch"/>
    <property type="match status" value="1"/>
</dbReference>
<proteinExistence type="inferred from homology"/>
<dbReference type="SMART" id="SM00443">
    <property type="entry name" value="G_patch"/>
    <property type="match status" value="1"/>
</dbReference>
<dbReference type="GeneID" id="31001863"/>
<evidence type="ECO:0000256" key="9">
    <source>
        <dbReference type="SAM" id="MobiDB-lite"/>
    </source>
</evidence>
<evidence type="ECO:0000256" key="7">
    <source>
        <dbReference type="ARBA" id="ARBA00023187"/>
    </source>
</evidence>
<organism evidence="12 13">
    <name type="scientific">Talaromyces atroroseus</name>
    <dbReference type="NCBI Taxonomy" id="1441469"/>
    <lineage>
        <taxon>Eukaryota</taxon>
        <taxon>Fungi</taxon>
        <taxon>Dikarya</taxon>
        <taxon>Ascomycota</taxon>
        <taxon>Pezizomycotina</taxon>
        <taxon>Eurotiomycetes</taxon>
        <taxon>Eurotiomycetidae</taxon>
        <taxon>Eurotiales</taxon>
        <taxon>Trichocomaceae</taxon>
        <taxon>Talaromyces</taxon>
        <taxon>Talaromyces sect. Trachyspermi</taxon>
    </lineage>
</organism>
<feature type="compositionally biased region" description="Polar residues" evidence="9">
    <location>
        <begin position="55"/>
        <end position="82"/>
    </location>
</feature>
<dbReference type="Proteomes" id="UP000214365">
    <property type="component" value="Unassembled WGS sequence"/>
</dbReference>
<evidence type="ECO:0000256" key="8">
    <source>
        <dbReference type="ARBA" id="ARBA00023242"/>
    </source>
</evidence>
<feature type="region of interest" description="Disordered" evidence="9">
    <location>
        <begin position="55"/>
        <end position="103"/>
    </location>
</feature>
<comment type="similarity">
    <text evidence="3">Belongs to the SQS1 family.</text>
</comment>
<dbReference type="PANTHER" id="PTHR14195">
    <property type="entry name" value="G PATCH DOMAIN CONTAINING PROTEIN 2"/>
    <property type="match status" value="1"/>
</dbReference>
<dbReference type="OrthoDB" id="21470at2759"/>
<evidence type="ECO:0000259" key="10">
    <source>
        <dbReference type="PROSITE" id="PS50174"/>
    </source>
</evidence>